<dbReference type="InterPro" id="IPR003780">
    <property type="entry name" value="COX15/CtaA_fam"/>
</dbReference>
<evidence type="ECO:0000256" key="3">
    <source>
        <dbReference type="ARBA" id="ARBA00004919"/>
    </source>
</evidence>
<keyword evidence="7 11" id="KW-1133">Transmembrane helix</keyword>
<evidence type="ECO:0000313" key="13">
    <source>
        <dbReference type="Proteomes" id="UP000198882"/>
    </source>
</evidence>
<comment type="similarity">
    <text evidence="11">Belongs to the UbiA prenyltransferase family. Protoheme IX farnesyltransferase subfamily.</text>
</comment>
<comment type="caution">
    <text evidence="11">Lacks conserved residue(s) required for the propagation of feature annotation.</text>
</comment>
<dbReference type="InterPro" id="IPR044878">
    <property type="entry name" value="UbiA_sf"/>
</dbReference>
<proteinExistence type="inferred from homology"/>
<dbReference type="CDD" id="cd13957">
    <property type="entry name" value="PT_UbiA_Cox10"/>
    <property type="match status" value="1"/>
</dbReference>
<keyword evidence="5 11" id="KW-0808">Transferase</keyword>
<comment type="pathway">
    <text evidence="3 11">Porphyrin-containing compound metabolism; heme O biosynthesis; heme O from protoheme: step 1/1.</text>
</comment>
<comment type="similarity">
    <text evidence="4">In the C-terminal section; belongs to the UbiA prenyltransferase family. Protoheme IX farnesyltransferase subfamily.</text>
</comment>
<gene>
    <name evidence="11" type="primary">ctaB</name>
    <name evidence="12" type="ORF">SAMN04515672_1671</name>
</gene>
<feature type="transmembrane region" description="Helical" evidence="11">
    <location>
        <begin position="370"/>
        <end position="389"/>
    </location>
</feature>
<dbReference type="EC" id="2.5.1.141" evidence="11"/>
<keyword evidence="8 11" id="KW-0350">Heme biosynthesis</keyword>
<keyword evidence="6 11" id="KW-0812">Transmembrane</keyword>
<keyword evidence="13" id="KW-1185">Reference proteome</keyword>
<comment type="catalytic activity">
    <reaction evidence="10 11">
        <text>heme b + (2E,6E)-farnesyl diphosphate + H2O = Fe(II)-heme o + diphosphate</text>
        <dbReference type="Rhea" id="RHEA:28070"/>
        <dbReference type="ChEBI" id="CHEBI:15377"/>
        <dbReference type="ChEBI" id="CHEBI:33019"/>
        <dbReference type="ChEBI" id="CHEBI:60344"/>
        <dbReference type="ChEBI" id="CHEBI:60530"/>
        <dbReference type="ChEBI" id="CHEBI:175763"/>
        <dbReference type="EC" id="2.5.1.141"/>
    </reaction>
</comment>
<dbReference type="AlphaFoldDB" id="A0A1G8XAA5"/>
<evidence type="ECO:0000256" key="8">
    <source>
        <dbReference type="ARBA" id="ARBA00023133"/>
    </source>
</evidence>
<comment type="function">
    <text evidence="1 11">Converts heme B (protoheme IX) to heme O by substitution of the vinyl group on carbon 2 of heme B porphyrin ring with a hydroxyethyl farnesyl side group.</text>
</comment>
<evidence type="ECO:0000256" key="1">
    <source>
        <dbReference type="ARBA" id="ARBA00004019"/>
    </source>
</evidence>
<dbReference type="GO" id="GO:0006784">
    <property type="term" value="P:heme A biosynthetic process"/>
    <property type="evidence" value="ECO:0007669"/>
    <property type="project" value="InterPro"/>
</dbReference>
<sequence length="520" mass="54638">MIAGLERYRTEPIRSYCRSRPTGEREKAGLINTQSRTVQTRTVVATTSSPFPRPIGSRQRFSALLAATALGVYLLLIIGATTSLTNAASACSTWPTCHAPADPLSQTELVIAWGHRLAAVIVGLLVAATAVTAVLGDVSSRVRWTIIAAAVLYVIQVGVGAATAIFGPAAIVPGLHLTLGLVIFTGIVLALAWDLELATGEANDAIEQPEPLESVAADGEAPASRPLPAGGLVRARLTAFAYFKMMKPRLMWLLCLVAAAGMALAAGPALTVSTIVATLGGGVLAIGASGTFNHVLERDIDQKMSRTADRPLATELIPVRNAMAFGVLLTIASLATFLTINLLAAALGLAAIVFYSVVYTLVLKPNTVQNTVIGGAAGALPALIGWAAVTNEIGWPALALAGVIFLWTPAHFYNLALAYKDDYARGGFPMMPVVRGETETRKHIVYYIAATLVSTIALAWITDLGALYAATVAIFGGIFLWFAIRLHFEQTEAAAFRSFHASNAFLGAVLIAVLIDALVI</sequence>
<name>A0A1G8XAA5_9EURY</name>
<dbReference type="NCBIfam" id="TIGR01473">
    <property type="entry name" value="cyoE_ctaB"/>
    <property type="match status" value="1"/>
</dbReference>
<evidence type="ECO:0000256" key="9">
    <source>
        <dbReference type="ARBA" id="ARBA00023136"/>
    </source>
</evidence>
<reference evidence="13" key="1">
    <citation type="submission" date="2016-10" db="EMBL/GenBank/DDBJ databases">
        <authorList>
            <person name="Varghese N."/>
            <person name="Submissions S."/>
        </authorList>
    </citation>
    <scope>NUCLEOTIDE SEQUENCE [LARGE SCALE GENOMIC DNA]</scope>
    <source>
        <strain evidence="13">B4,CECT 8067,JCM 17497</strain>
    </source>
</reference>
<dbReference type="UniPathway" id="UPA00834">
    <property type="reaction ID" value="UER00712"/>
</dbReference>
<comment type="miscellaneous">
    <text evidence="11">Carbon 2 of the heme B porphyrin ring is defined according to the Fischer nomenclature.</text>
</comment>
<keyword evidence="9 11" id="KW-0472">Membrane</keyword>
<dbReference type="HAMAP" id="MF_00154">
    <property type="entry name" value="CyoE_CtaB"/>
    <property type="match status" value="1"/>
</dbReference>
<feature type="transmembrane region" description="Helical" evidence="11">
    <location>
        <begin position="113"/>
        <end position="135"/>
    </location>
</feature>
<feature type="transmembrane region" description="Helical" evidence="11">
    <location>
        <begin position="275"/>
        <end position="296"/>
    </location>
</feature>
<feature type="transmembrane region" description="Helical" evidence="11">
    <location>
        <begin position="147"/>
        <end position="169"/>
    </location>
</feature>
<evidence type="ECO:0000313" key="12">
    <source>
        <dbReference type="EMBL" id="SDJ87297.1"/>
    </source>
</evidence>
<feature type="transmembrane region" description="Helical" evidence="11">
    <location>
        <begin position="500"/>
        <end position="519"/>
    </location>
</feature>
<feature type="transmembrane region" description="Helical" evidence="11">
    <location>
        <begin position="444"/>
        <end position="461"/>
    </location>
</feature>
<evidence type="ECO:0000256" key="6">
    <source>
        <dbReference type="ARBA" id="ARBA00022692"/>
    </source>
</evidence>
<dbReference type="InterPro" id="IPR000537">
    <property type="entry name" value="UbiA_prenyltransferase"/>
</dbReference>
<dbReference type="PANTHER" id="PTHR43448">
    <property type="entry name" value="PROTOHEME IX FARNESYLTRANSFERASE, MITOCHONDRIAL"/>
    <property type="match status" value="1"/>
</dbReference>
<dbReference type="NCBIfam" id="NF003349">
    <property type="entry name" value="PRK04375.1-2"/>
    <property type="match status" value="1"/>
</dbReference>
<feature type="transmembrane region" description="Helical" evidence="11">
    <location>
        <begin position="175"/>
        <end position="193"/>
    </location>
</feature>
<feature type="transmembrane region" description="Helical" evidence="11">
    <location>
        <begin position="467"/>
        <end position="488"/>
    </location>
</feature>
<feature type="transmembrane region" description="Helical" evidence="11">
    <location>
        <begin position="395"/>
        <end position="416"/>
    </location>
</feature>
<accession>A0A1G8XAA5</accession>
<protein>
    <recommendedName>
        <fullName evidence="11">Protoheme IX farnesyltransferase</fullName>
        <ecNumber evidence="11">2.5.1.141</ecNumber>
    </recommendedName>
    <alternativeName>
        <fullName evidence="11">Heme B farnesyltransferase</fullName>
    </alternativeName>
    <alternativeName>
        <fullName evidence="11">Heme O synthase</fullName>
    </alternativeName>
</protein>
<dbReference type="STRING" id="1095776.SAMN04515672_1671"/>
<dbReference type="EMBL" id="FNFE01000002">
    <property type="protein sequence ID" value="SDJ87297.1"/>
    <property type="molecule type" value="Genomic_DNA"/>
</dbReference>
<dbReference type="PANTHER" id="PTHR43448:SF2">
    <property type="entry name" value="PROTOHEME IX FARNESYLTRANSFERASE, MITOCHONDRIAL"/>
    <property type="match status" value="1"/>
</dbReference>
<evidence type="ECO:0000256" key="11">
    <source>
        <dbReference type="HAMAP-Rule" id="MF_00154"/>
    </source>
</evidence>
<feature type="transmembrane region" description="Helical" evidence="11">
    <location>
        <begin position="317"/>
        <end position="337"/>
    </location>
</feature>
<dbReference type="InterPro" id="IPR006369">
    <property type="entry name" value="Protohaem_IX_farnesylTrfase"/>
</dbReference>
<dbReference type="Pfam" id="PF02628">
    <property type="entry name" value="COX15-CtaA"/>
    <property type="match status" value="1"/>
</dbReference>
<feature type="transmembrane region" description="Helical" evidence="11">
    <location>
        <begin position="343"/>
        <end position="363"/>
    </location>
</feature>
<evidence type="ECO:0000256" key="2">
    <source>
        <dbReference type="ARBA" id="ARBA00004651"/>
    </source>
</evidence>
<evidence type="ECO:0000256" key="7">
    <source>
        <dbReference type="ARBA" id="ARBA00022989"/>
    </source>
</evidence>
<dbReference type="Proteomes" id="UP000198882">
    <property type="component" value="Unassembled WGS sequence"/>
</dbReference>
<organism evidence="12 13">
    <name type="scientific">Natronorubrum texcoconense</name>
    <dbReference type="NCBI Taxonomy" id="1095776"/>
    <lineage>
        <taxon>Archaea</taxon>
        <taxon>Methanobacteriati</taxon>
        <taxon>Methanobacteriota</taxon>
        <taxon>Stenosarchaea group</taxon>
        <taxon>Halobacteria</taxon>
        <taxon>Halobacteriales</taxon>
        <taxon>Natrialbaceae</taxon>
        <taxon>Natronorubrum</taxon>
    </lineage>
</organism>
<comment type="subcellular location">
    <subcellularLocation>
        <location evidence="2 11">Cell membrane</location>
        <topology evidence="2 11">Multi-pass membrane protein</topology>
    </subcellularLocation>
</comment>
<keyword evidence="11" id="KW-1003">Cell membrane</keyword>
<dbReference type="GO" id="GO:0048034">
    <property type="term" value="P:heme O biosynthetic process"/>
    <property type="evidence" value="ECO:0007669"/>
    <property type="project" value="UniProtKB-UniRule"/>
</dbReference>
<evidence type="ECO:0000256" key="10">
    <source>
        <dbReference type="ARBA" id="ARBA00047690"/>
    </source>
</evidence>
<feature type="transmembrane region" description="Helical" evidence="11">
    <location>
        <begin position="61"/>
        <end position="80"/>
    </location>
</feature>
<dbReference type="GO" id="GO:0008495">
    <property type="term" value="F:protoheme IX farnesyltransferase activity"/>
    <property type="evidence" value="ECO:0007669"/>
    <property type="project" value="UniProtKB-UniRule"/>
</dbReference>
<dbReference type="Pfam" id="PF01040">
    <property type="entry name" value="UbiA"/>
    <property type="match status" value="1"/>
</dbReference>
<feature type="transmembrane region" description="Helical" evidence="11">
    <location>
        <begin position="250"/>
        <end position="269"/>
    </location>
</feature>
<dbReference type="Gene3D" id="1.10.357.140">
    <property type="entry name" value="UbiA prenyltransferase"/>
    <property type="match status" value="1"/>
</dbReference>
<evidence type="ECO:0000256" key="5">
    <source>
        <dbReference type="ARBA" id="ARBA00022679"/>
    </source>
</evidence>
<evidence type="ECO:0000256" key="4">
    <source>
        <dbReference type="ARBA" id="ARBA00010223"/>
    </source>
</evidence>
<dbReference type="GO" id="GO:0005886">
    <property type="term" value="C:plasma membrane"/>
    <property type="evidence" value="ECO:0007669"/>
    <property type="project" value="UniProtKB-SubCell"/>
</dbReference>